<protein>
    <submittedName>
        <fullName evidence="8">ABC transporter ATP-binding protein</fullName>
    </submittedName>
</protein>
<comment type="caution">
    <text evidence="8">The sequence shown here is derived from an EMBL/GenBank/DDBJ whole genome shotgun (WGS) entry which is preliminary data.</text>
</comment>
<name>A0ABU7S5C8_9ACTN</name>
<dbReference type="SMART" id="SM00382">
    <property type="entry name" value="AAA"/>
    <property type="match status" value="1"/>
</dbReference>
<organism evidence="8 9">
    <name type="scientific">Plantactinospora sonchi</name>
    <dbReference type="NCBI Taxonomy" id="1544735"/>
    <lineage>
        <taxon>Bacteria</taxon>
        <taxon>Bacillati</taxon>
        <taxon>Actinomycetota</taxon>
        <taxon>Actinomycetes</taxon>
        <taxon>Micromonosporales</taxon>
        <taxon>Micromonosporaceae</taxon>
        <taxon>Plantactinospora</taxon>
    </lineage>
</organism>
<proteinExistence type="predicted"/>
<dbReference type="CDD" id="cd03293">
    <property type="entry name" value="ABC_NrtD_SsuB_transporters"/>
    <property type="match status" value="1"/>
</dbReference>
<dbReference type="PROSITE" id="PS00211">
    <property type="entry name" value="ABC_TRANSPORTER_1"/>
    <property type="match status" value="1"/>
</dbReference>
<keyword evidence="6" id="KW-0472">Membrane</keyword>
<evidence type="ECO:0000313" key="9">
    <source>
        <dbReference type="Proteomes" id="UP001332243"/>
    </source>
</evidence>
<dbReference type="PANTHER" id="PTHR42788">
    <property type="entry name" value="TAURINE IMPORT ATP-BINDING PROTEIN-RELATED"/>
    <property type="match status" value="1"/>
</dbReference>
<keyword evidence="9" id="KW-1185">Reference proteome</keyword>
<dbReference type="SUPFAM" id="SSF52540">
    <property type="entry name" value="P-loop containing nucleoside triphosphate hydrolases"/>
    <property type="match status" value="1"/>
</dbReference>
<dbReference type="Proteomes" id="UP001332243">
    <property type="component" value="Unassembled WGS sequence"/>
</dbReference>
<dbReference type="GO" id="GO:0005524">
    <property type="term" value="F:ATP binding"/>
    <property type="evidence" value="ECO:0007669"/>
    <property type="project" value="UniProtKB-KW"/>
</dbReference>
<dbReference type="InterPro" id="IPR003439">
    <property type="entry name" value="ABC_transporter-like_ATP-bd"/>
</dbReference>
<dbReference type="InterPro" id="IPR003593">
    <property type="entry name" value="AAA+_ATPase"/>
</dbReference>
<evidence type="ECO:0000256" key="4">
    <source>
        <dbReference type="ARBA" id="ARBA00022840"/>
    </source>
</evidence>
<dbReference type="PROSITE" id="PS50893">
    <property type="entry name" value="ABC_TRANSPORTER_2"/>
    <property type="match status" value="1"/>
</dbReference>
<dbReference type="Pfam" id="PF00005">
    <property type="entry name" value="ABC_tran"/>
    <property type="match status" value="1"/>
</dbReference>
<keyword evidence="1" id="KW-0813">Transport</keyword>
<keyword evidence="5" id="KW-1278">Translocase</keyword>
<sequence length="255" mass="27401">MTAAVPIAIQGVRKTFSTAGRPETTALESVDLTVGAGEFVSIVGASGCGKTTLLRVLAGLTAPSGGEVRIGDRVVAAPDRSVSLMFQSPTLLPWLRVVDNILLPLKLRGRIGAHERERAGQLLDQVGLADFGDRLPRELSGGMQQRVALCRALIAAPTVLLLDEPFGALDAMTRDQMNLDLHRLWASTSLTTVLITHSISEAVMLSQRVVVMSPRPGRIVDIVDVPLPAERHGELIDSPQFAETAARIRSHFARH</sequence>
<evidence type="ECO:0000256" key="5">
    <source>
        <dbReference type="ARBA" id="ARBA00022967"/>
    </source>
</evidence>
<dbReference type="InterPro" id="IPR017871">
    <property type="entry name" value="ABC_transporter-like_CS"/>
</dbReference>
<gene>
    <name evidence="8" type="ORF">V1633_36750</name>
</gene>
<evidence type="ECO:0000313" key="8">
    <source>
        <dbReference type="EMBL" id="MEE6264012.1"/>
    </source>
</evidence>
<keyword evidence="2" id="KW-1003">Cell membrane</keyword>
<keyword evidence="3" id="KW-0547">Nucleotide-binding</keyword>
<reference evidence="8 9" key="1">
    <citation type="submission" date="2024-01" db="EMBL/GenBank/DDBJ databases">
        <title>Genome insights into Plantactinospora sonchi sp. nov.</title>
        <authorList>
            <person name="Wang L."/>
        </authorList>
    </citation>
    <scope>NUCLEOTIDE SEQUENCE [LARGE SCALE GENOMIC DNA]</scope>
    <source>
        <strain evidence="8 9">NEAU-QY2</strain>
    </source>
</reference>
<evidence type="ECO:0000256" key="2">
    <source>
        <dbReference type="ARBA" id="ARBA00022475"/>
    </source>
</evidence>
<feature type="domain" description="ABC transporter" evidence="7">
    <location>
        <begin position="7"/>
        <end position="235"/>
    </location>
</feature>
<evidence type="ECO:0000256" key="3">
    <source>
        <dbReference type="ARBA" id="ARBA00022741"/>
    </source>
</evidence>
<dbReference type="InterPro" id="IPR050166">
    <property type="entry name" value="ABC_transporter_ATP-bind"/>
</dbReference>
<dbReference type="EMBL" id="JAZGQK010000050">
    <property type="protein sequence ID" value="MEE6264012.1"/>
    <property type="molecule type" value="Genomic_DNA"/>
</dbReference>
<evidence type="ECO:0000259" key="7">
    <source>
        <dbReference type="PROSITE" id="PS50893"/>
    </source>
</evidence>
<dbReference type="RefSeq" id="WP_331218803.1">
    <property type="nucleotide sequence ID" value="NZ_JAZGQK010000050.1"/>
</dbReference>
<dbReference type="PANTHER" id="PTHR42788:SF17">
    <property type="entry name" value="ALIPHATIC SULFONATES IMPORT ATP-BINDING PROTEIN SSUB"/>
    <property type="match status" value="1"/>
</dbReference>
<evidence type="ECO:0000256" key="1">
    <source>
        <dbReference type="ARBA" id="ARBA00022448"/>
    </source>
</evidence>
<dbReference type="InterPro" id="IPR027417">
    <property type="entry name" value="P-loop_NTPase"/>
</dbReference>
<dbReference type="Gene3D" id="3.40.50.300">
    <property type="entry name" value="P-loop containing nucleotide triphosphate hydrolases"/>
    <property type="match status" value="1"/>
</dbReference>
<evidence type="ECO:0000256" key="6">
    <source>
        <dbReference type="ARBA" id="ARBA00023136"/>
    </source>
</evidence>
<accession>A0ABU7S5C8</accession>
<keyword evidence="4 8" id="KW-0067">ATP-binding</keyword>